<reference evidence="2 3" key="1">
    <citation type="submission" date="2019-05" db="EMBL/GenBank/DDBJ databases">
        <title>Another draft genome of Portunus trituberculatus and its Hox gene families provides insights of decapod evolution.</title>
        <authorList>
            <person name="Jeong J.-H."/>
            <person name="Song I."/>
            <person name="Kim S."/>
            <person name="Choi T."/>
            <person name="Kim D."/>
            <person name="Ryu S."/>
            <person name="Kim W."/>
        </authorList>
    </citation>
    <scope>NUCLEOTIDE SEQUENCE [LARGE SCALE GENOMIC DNA]</scope>
    <source>
        <tissue evidence="2">Muscle</tissue>
    </source>
</reference>
<sequence>MTLIIQSGMRLALGGGRDGATVEGCTSTCHAAALHPTPLLPAPASPNSPATRTPRPATEDLIQPLAQTAPPFTLSQPVLVHQCSVRFYPRLFSFPDSCPLKYTP</sequence>
<accession>A0A5B7EVP2</accession>
<keyword evidence="3" id="KW-1185">Reference proteome</keyword>
<dbReference type="AlphaFoldDB" id="A0A5B7EVP2"/>
<gene>
    <name evidence="2" type="ORF">E2C01_032600</name>
</gene>
<organism evidence="2 3">
    <name type="scientific">Portunus trituberculatus</name>
    <name type="common">Swimming crab</name>
    <name type="synonym">Neptunus trituberculatus</name>
    <dbReference type="NCBI Taxonomy" id="210409"/>
    <lineage>
        <taxon>Eukaryota</taxon>
        <taxon>Metazoa</taxon>
        <taxon>Ecdysozoa</taxon>
        <taxon>Arthropoda</taxon>
        <taxon>Crustacea</taxon>
        <taxon>Multicrustacea</taxon>
        <taxon>Malacostraca</taxon>
        <taxon>Eumalacostraca</taxon>
        <taxon>Eucarida</taxon>
        <taxon>Decapoda</taxon>
        <taxon>Pleocyemata</taxon>
        <taxon>Brachyura</taxon>
        <taxon>Eubrachyura</taxon>
        <taxon>Portunoidea</taxon>
        <taxon>Portunidae</taxon>
        <taxon>Portuninae</taxon>
        <taxon>Portunus</taxon>
    </lineage>
</organism>
<evidence type="ECO:0000256" key="1">
    <source>
        <dbReference type="SAM" id="MobiDB-lite"/>
    </source>
</evidence>
<protein>
    <submittedName>
        <fullName evidence="2">Uncharacterized protein</fullName>
    </submittedName>
</protein>
<feature type="region of interest" description="Disordered" evidence="1">
    <location>
        <begin position="36"/>
        <end position="56"/>
    </location>
</feature>
<comment type="caution">
    <text evidence="2">The sequence shown here is derived from an EMBL/GenBank/DDBJ whole genome shotgun (WGS) entry which is preliminary data.</text>
</comment>
<dbReference type="EMBL" id="VSRR010004252">
    <property type="protein sequence ID" value="MPC39080.1"/>
    <property type="molecule type" value="Genomic_DNA"/>
</dbReference>
<name>A0A5B7EVP2_PORTR</name>
<dbReference type="Proteomes" id="UP000324222">
    <property type="component" value="Unassembled WGS sequence"/>
</dbReference>
<evidence type="ECO:0000313" key="3">
    <source>
        <dbReference type="Proteomes" id="UP000324222"/>
    </source>
</evidence>
<proteinExistence type="predicted"/>
<evidence type="ECO:0000313" key="2">
    <source>
        <dbReference type="EMBL" id="MPC39080.1"/>
    </source>
</evidence>